<accession>A0ABQ4KH47</accession>
<dbReference type="InterPro" id="IPR052922">
    <property type="entry name" value="Cytidylate_Kinase-2"/>
</dbReference>
<dbReference type="PANTHER" id="PTHR37816:SF3">
    <property type="entry name" value="MODULATES DNA TOPOLOGY"/>
    <property type="match status" value="1"/>
</dbReference>
<dbReference type="NCBIfam" id="NF005994">
    <property type="entry name" value="PRK08118.1"/>
    <property type="match status" value="1"/>
</dbReference>
<sequence>MKKVAIIGSGGSGKSTLARKLGELLKIEVFHLDALFWKPGWIGTSKQEQRLVQNELVEKEKWIFDGNYGGTMDIRLNKADTIIFLDMPRTICVYRVIKRWIQYRNKTRPDMGEGCEEKISVEFLKWVWEYPKSNKPIILKKLASFSTEKEIVILRSPMEVEQFLNKIKKFS</sequence>
<comment type="caution">
    <text evidence="1">The sequence shown here is derived from an EMBL/GenBank/DDBJ whole genome shotgun (WGS) entry which is preliminary data.</text>
</comment>
<dbReference type="Proteomes" id="UP000679950">
    <property type="component" value="Unassembled WGS sequence"/>
</dbReference>
<organism evidence="1 2">
    <name type="scientific">Lederbergia ruris</name>
    <dbReference type="NCBI Taxonomy" id="217495"/>
    <lineage>
        <taxon>Bacteria</taxon>
        <taxon>Bacillati</taxon>
        <taxon>Bacillota</taxon>
        <taxon>Bacilli</taxon>
        <taxon>Bacillales</taxon>
        <taxon>Bacillaceae</taxon>
        <taxon>Lederbergia</taxon>
    </lineage>
</organism>
<keyword evidence="2" id="KW-1185">Reference proteome</keyword>
<evidence type="ECO:0000313" key="2">
    <source>
        <dbReference type="Proteomes" id="UP000679950"/>
    </source>
</evidence>
<dbReference type="PANTHER" id="PTHR37816">
    <property type="entry name" value="YALI0E33011P"/>
    <property type="match status" value="1"/>
</dbReference>
<dbReference type="Gene3D" id="3.40.50.300">
    <property type="entry name" value="P-loop containing nucleotide triphosphate hydrolases"/>
    <property type="match status" value="1"/>
</dbReference>
<dbReference type="RefSeq" id="WP_158323980.1">
    <property type="nucleotide sequence ID" value="NZ_BORB01000011.1"/>
</dbReference>
<evidence type="ECO:0000313" key="1">
    <source>
        <dbReference type="EMBL" id="GIN57282.1"/>
    </source>
</evidence>
<dbReference type="InterPro" id="IPR027417">
    <property type="entry name" value="P-loop_NTPase"/>
</dbReference>
<protein>
    <submittedName>
        <fullName evidence="1">Topology modulation protein</fullName>
    </submittedName>
</protein>
<gene>
    <name evidence="1" type="primary">flaR</name>
    <name evidence="1" type="ORF">J8TS2_16010</name>
</gene>
<reference evidence="1 2" key="1">
    <citation type="submission" date="2021-03" db="EMBL/GenBank/DDBJ databases">
        <title>Antimicrobial resistance genes in bacteria isolated from Japanese honey, and their potential for conferring macrolide and lincosamide resistance in the American foulbrood pathogen Paenibacillus larvae.</title>
        <authorList>
            <person name="Okamoto M."/>
            <person name="Kumagai M."/>
            <person name="Kanamori H."/>
            <person name="Takamatsu D."/>
        </authorList>
    </citation>
    <scope>NUCLEOTIDE SEQUENCE [LARGE SCALE GENOMIC DNA]</scope>
    <source>
        <strain evidence="1 2">J8TS2</strain>
    </source>
</reference>
<dbReference type="SUPFAM" id="SSF52540">
    <property type="entry name" value="P-loop containing nucleoside triphosphate hydrolases"/>
    <property type="match status" value="1"/>
</dbReference>
<dbReference type="EMBL" id="BORB01000011">
    <property type="protein sequence ID" value="GIN57282.1"/>
    <property type="molecule type" value="Genomic_DNA"/>
</dbReference>
<name>A0ABQ4KH47_9BACI</name>
<proteinExistence type="predicted"/>